<dbReference type="Pfam" id="PF08447">
    <property type="entry name" value="PAS_3"/>
    <property type="match status" value="1"/>
</dbReference>
<dbReference type="SUPFAM" id="SSF55785">
    <property type="entry name" value="PYP-like sensor domain (PAS domain)"/>
    <property type="match status" value="1"/>
</dbReference>
<evidence type="ECO:0000313" key="3">
    <source>
        <dbReference type="EMBL" id="GAG86772.1"/>
    </source>
</evidence>
<dbReference type="PROSITE" id="PS50112">
    <property type="entry name" value="PAS"/>
    <property type="match status" value="1"/>
</dbReference>
<organism evidence="3">
    <name type="scientific">marine sediment metagenome</name>
    <dbReference type="NCBI Taxonomy" id="412755"/>
    <lineage>
        <taxon>unclassified sequences</taxon>
        <taxon>metagenomes</taxon>
        <taxon>ecological metagenomes</taxon>
    </lineage>
</organism>
<dbReference type="NCBIfam" id="TIGR00229">
    <property type="entry name" value="sensory_box"/>
    <property type="match status" value="1"/>
</dbReference>
<evidence type="ECO:0000259" key="2">
    <source>
        <dbReference type="PROSITE" id="PS50112"/>
    </source>
</evidence>
<proteinExistence type="predicted"/>
<gene>
    <name evidence="3" type="ORF">S01H4_22348</name>
</gene>
<dbReference type="CDD" id="cd00130">
    <property type="entry name" value="PAS"/>
    <property type="match status" value="1"/>
</dbReference>
<feature type="region of interest" description="Disordered" evidence="1">
    <location>
        <begin position="172"/>
        <end position="205"/>
    </location>
</feature>
<feature type="domain" description="PAS" evidence="2">
    <location>
        <begin position="84"/>
        <end position="115"/>
    </location>
</feature>
<comment type="caution">
    <text evidence="3">The sequence shown here is derived from an EMBL/GenBank/DDBJ whole genome shotgun (WGS) entry which is preliminary data.</text>
</comment>
<dbReference type="Gene3D" id="3.30.450.20">
    <property type="entry name" value="PAS domain"/>
    <property type="match status" value="1"/>
</dbReference>
<reference evidence="3" key="1">
    <citation type="journal article" date="2014" name="Front. Microbiol.">
        <title>High frequency of phylogenetically diverse reductive dehalogenase-homologous genes in deep subseafloor sedimentary metagenomes.</title>
        <authorList>
            <person name="Kawai M."/>
            <person name="Futagami T."/>
            <person name="Toyoda A."/>
            <person name="Takaki Y."/>
            <person name="Nishi S."/>
            <person name="Hori S."/>
            <person name="Arai W."/>
            <person name="Tsubouchi T."/>
            <person name="Morono Y."/>
            <person name="Uchiyama I."/>
            <person name="Ito T."/>
            <person name="Fujiyama A."/>
            <person name="Inagaki F."/>
            <person name="Takami H."/>
        </authorList>
    </citation>
    <scope>NUCLEOTIDE SEQUENCE</scope>
    <source>
        <strain evidence="3">Expedition CK06-06</strain>
    </source>
</reference>
<evidence type="ECO:0000256" key="1">
    <source>
        <dbReference type="SAM" id="MobiDB-lite"/>
    </source>
</evidence>
<dbReference type="InterPro" id="IPR013655">
    <property type="entry name" value="PAS_fold_3"/>
</dbReference>
<protein>
    <recommendedName>
        <fullName evidence="2">PAS domain-containing protein</fullName>
    </recommendedName>
</protein>
<dbReference type="InterPro" id="IPR000014">
    <property type="entry name" value="PAS"/>
</dbReference>
<name>X1C083_9ZZZZ</name>
<sequence>MLELAVLVLTVLTILAGIQIFAKWQVGRMTCKAKSLNTSATDKLLRFQKLERLASDKLSAMSYAESIANFSTDCIAIMDPNKYLYVNPKMLELLGYTREEMIEKSWVDFVAPDDKAKSLDATEAMSLTSLKHFIVDFMCKDGHRVTIWWTTTKQDENGVVYAIGKDISQLNGEKQNQQKVRGRPKRKTRLEEPTGRKPIKKKTHK</sequence>
<accession>X1C083</accession>
<dbReference type="AlphaFoldDB" id="X1C083"/>
<dbReference type="EMBL" id="BART01010230">
    <property type="protein sequence ID" value="GAG86772.1"/>
    <property type="molecule type" value="Genomic_DNA"/>
</dbReference>
<dbReference type="InterPro" id="IPR035965">
    <property type="entry name" value="PAS-like_dom_sf"/>
</dbReference>